<evidence type="ECO:0000256" key="1">
    <source>
        <dbReference type="PROSITE-ProRule" id="PRU00042"/>
    </source>
</evidence>
<dbReference type="InterPro" id="IPR013087">
    <property type="entry name" value="Znf_C2H2_type"/>
</dbReference>
<dbReference type="EMBL" id="JAHFZB010000004">
    <property type="protein sequence ID" value="KAK6490717.1"/>
    <property type="molecule type" value="Genomic_DNA"/>
</dbReference>
<gene>
    <name evidence="5" type="ORF">HHUSO_G5357</name>
</gene>
<reference evidence="5 6" key="1">
    <citation type="submission" date="2021-05" db="EMBL/GenBank/DDBJ databases">
        <authorList>
            <person name="Zahm M."/>
            <person name="Klopp C."/>
            <person name="Cabau C."/>
            <person name="Kuhl H."/>
            <person name="Suciu R."/>
            <person name="Ciorpac M."/>
            <person name="Holostenco D."/>
            <person name="Gessner J."/>
            <person name="Wuertz S."/>
            <person name="Hohne C."/>
            <person name="Stock M."/>
            <person name="Gislard M."/>
            <person name="Lluch J."/>
            <person name="Milhes M."/>
            <person name="Lampietro C."/>
            <person name="Lopez Roques C."/>
            <person name="Donnadieu C."/>
            <person name="Du K."/>
            <person name="Schartl M."/>
            <person name="Guiguen Y."/>
        </authorList>
    </citation>
    <scope>NUCLEOTIDE SEQUENCE [LARGE SCALE GENOMIC DNA]</scope>
    <source>
        <strain evidence="5">Hh-F2</strain>
        <tissue evidence="5">Blood</tissue>
    </source>
</reference>
<dbReference type="CDD" id="cd18201">
    <property type="entry name" value="BTB_POZ_ZBTB10"/>
    <property type="match status" value="1"/>
</dbReference>
<feature type="region of interest" description="Disordered" evidence="2">
    <location>
        <begin position="494"/>
        <end position="516"/>
    </location>
</feature>
<feature type="region of interest" description="Disordered" evidence="2">
    <location>
        <begin position="704"/>
        <end position="748"/>
    </location>
</feature>
<feature type="compositionally biased region" description="Low complexity" evidence="2">
    <location>
        <begin position="28"/>
        <end position="38"/>
    </location>
</feature>
<dbReference type="InterPro" id="IPR011333">
    <property type="entry name" value="SKP1/BTB/POZ_sf"/>
</dbReference>
<feature type="compositionally biased region" description="Acidic residues" evidence="2">
    <location>
        <begin position="85"/>
        <end position="96"/>
    </location>
</feature>
<feature type="domain" description="C2H2-type" evidence="4">
    <location>
        <begin position="593"/>
        <end position="620"/>
    </location>
</feature>
<keyword evidence="1" id="KW-0862">Zinc</keyword>
<keyword evidence="1" id="KW-0863">Zinc-finger</keyword>
<evidence type="ECO:0000313" key="6">
    <source>
        <dbReference type="Proteomes" id="UP001369086"/>
    </source>
</evidence>
<accession>A0ABR1A0W2</accession>
<dbReference type="InterPro" id="IPR000210">
    <property type="entry name" value="BTB/POZ_dom"/>
</dbReference>
<feature type="region of interest" description="Disordered" evidence="2">
    <location>
        <begin position="122"/>
        <end position="179"/>
    </location>
</feature>
<dbReference type="InterPro" id="IPR036236">
    <property type="entry name" value="Znf_C2H2_sf"/>
</dbReference>
<organism evidence="5 6">
    <name type="scientific">Huso huso</name>
    <name type="common">Beluga</name>
    <name type="synonym">Acipenser huso</name>
    <dbReference type="NCBI Taxonomy" id="61971"/>
    <lineage>
        <taxon>Eukaryota</taxon>
        <taxon>Metazoa</taxon>
        <taxon>Chordata</taxon>
        <taxon>Craniata</taxon>
        <taxon>Vertebrata</taxon>
        <taxon>Euteleostomi</taxon>
        <taxon>Actinopterygii</taxon>
        <taxon>Chondrostei</taxon>
        <taxon>Acipenseriformes</taxon>
        <taxon>Acipenseridae</taxon>
        <taxon>Huso</taxon>
    </lineage>
</organism>
<comment type="caution">
    <text evidence="5">The sequence shown here is derived from an EMBL/GenBank/DDBJ whole genome shotgun (WGS) entry which is preliminary data.</text>
</comment>
<dbReference type="PROSITE" id="PS00028">
    <property type="entry name" value="ZINC_FINGER_C2H2_1"/>
    <property type="match status" value="1"/>
</dbReference>
<feature type="domain" description="C2H2-type" evidence="4">
    <location>
        <begin position="621"/>
        <end position="648"/>
    </location>
</feature>
<dbReference type="Gene3D" id="3.30.160.60">
    <property type="entry name" value="Classic Zinc Finger"/>
    <property type="match status" value="1"/>
</dbReference>
<feature type="compositionally biased region" description="Acidic residues" evidence="2">
    <location>
        <begin position="704"/>
        <end position="723"/>
    </location>
</feature>
<evidence type="ECO:0000259" key="4">
    <source>
        <dbReference type="PROSITE" id="PS50157"/>
    </source>
</evidence>
<feature type="compositionally biased region" description="Basic and acidic residues" evidence="2">
    <location>
        <begin position="45"/>
        <end position="68"/>
    </location>
</feature>
<evidence type="ECO:0000313" key="5">
    <source>
        <dbReference type="EMBL" id="KAK6490717.1"/>
    </source>
</evidence>
<feature type="compositionally biased region" description="Basic and acidic residues" evidence="2">
    <location>
        <begin position="249"/>
        <end position="263"/>
    </location>
</feature>
<proteinExistence type="predicted"/>
<dbReference type="PROSITE" id="PS50157">
    <property type="entry name" value="ZINC_FINGER_C2H2_2"/>
    <property type="match status" value="2"/>
</dbReference>
<feature type="region of interest" description="Disordered" evidence="2">
    <location>
        <begin position="451"/>
        <end position="482"/>
    </location>
</feature>
<feature type="region of interest" description="Disordered" evidence="2">
    <location>
        <begin position="249"/>
        <end position="273"/>
    </location>
</feature>
<dbReference type="PANTHER" id="PTHR46105:SF24">
    <property type="entry name" value="ZINC FINGER AND BTB DOMAIN CONTAINING 10"/>
    <property type="match status" value="1"/>
</dbReference>
<dbReference type="SUPFAM" id="SSF54695">
    <property type="entry name" value="POZ domain"/>
    <property type="match status" value="1"/>
</dbReference>
<dbReference type="SMART" id="SM00355">
    <property type="entry name" value="ZnF_C2H2"/>
    <property type="match status" value="2"/>
</dbReference>
<dbReference type="Proteomes" id="UP001369086">
    <property type="component" value="Unassembled WGS sequence"/>
</dbReference>
<keyword evidence="1" id="KW-0479">Metal-binding</keyword>
<keyword evidence="6" id="KW-1185">Reference proteome</keyword>
<evidence type="ECO:0000259" key="3">
    <source>
        <dbReference type="PROSITE" id="PS50097"/>
    </source>
</evidence>
<feature type="domain" description="BTB" evidence="3">
    <location>
        <begin position="299"/>
        <end position="368"/>
    </location>
</feature>
<feature type="compositionally biased region" description="Polar residues" evidence="2">
    <location>
        <begin position="462"/>
        <end position="475"/>
    </location>
</feature>
<sequence length="769" mass="85268">MSGERNRRSLAFRGGGLAATGCSASGISSSNSNSNNNSGEAQVWQERHLNGNRPEQDEKGGLEEKRSALEGVEDGVSISDSTGPEAEEEEDEDAEGDSWAAGNGVDAGVGIISGDSRVSLEAGDYGQGEGGSWEAGNGFDDVDGFGVGSGSTVSGEDDREGASGVDGEETGGRKSGLEMKPQTLLQKHCLFQGSWLQEFPWLHFCQETGLMSCSWCHSTGSSCNDELAKGSRNYKRALLLRHHLFADHKKNDPSKQESEKGGESVDEEYDSYRTKPNENSYCYQLLQELNEQRKKGILCDVNIVVSGQVFRAHKNILVAGSRFFKTLYCLTKNESCDQTTITHLDIAAVQGFSVILDFLYSGNLLLTSQNAIDVMSVASYLQMTEVVQSCRAFIKDALNISIKSEAPDSVVVDYNRRRAINKDGKGSEKKPSNFWATSILSKLSIKASSHMEDPSDLEESINENSGWANDNSSESAENEPQGHGTVFVWNETATHTPRKEIKQEPGSGRRKNQATRRFVYNIPPEPEEGFEEFMLVQPSASYSKDDLQFLSENAELTNQIQYSLLQETQPREIKNERFNWENDESSASAVNKLKCPHCNYIAKHRRTLKRHLIIHSGVRSFSCDICGKLFTRREHVKRHSLVHKKDKKYKCMVCKKIFMLAASVGIRHGSRRYGVCVDCADSHQGSQEGLDQMQDLEFSREDDYEEIEGGEEDLGDEGEEQIENDQSPWDKADASNMSVNFDDKSANTDHGYIFKTSFEGDLLNKGPSK</sequence>
<dbReference type="SUPFAM" id="SSF57667">
    <property type="entry name" value="beta-beta-alpha zinc fingers"/>
    <property type="match status" value="1"/>
</dbReference>
<dbReference type="Pfam" id="PF00651">
    <property type="entry name" value="BTB"/>
    <property type="match status" value="1"/>
</dbReference>
<dbReference type="InterPro" id="IPR050457">
    <property type="entry name" value="ZnFinger_BTB_dom_contain"/>
</dbReference>
<dbReference type="PANTHER" id="PTHR46105">
    <property type="entry name" value="AGAP004733-PA"/>
    <property type="match status" value="1"/>
</dbReference>
<feature type="region of interest" description="Disordered" evidence="2">
    <location>
        <begin position="1"/>
        <end position="107"/>
    </location>
</feature>
<evidence type="ECO:0000256" key="2">
    <source>
        <dbReference type="SAM" id="MobiDB-lite"/>
    </source>
</evidence>
<dbReference type="PROSITE" id="PS50097">
    <property type="entry name" value="BTB"/>
    <property type="match status" value="1"/>
</dbReference>
<dbReference type="SMART" id="SM00225">
    <property type="entry name" value="BTB"/>
    <property type="match status" value="1"/>
</dbReference>
<protein>
    <submittedName>
        <fullName evidence="5">Zinc finger and BTB domain-containing protein 10-like isoform X1</fullName>
    </submittedName>
</protein>
<dbReference type="Gene3D" id="3.30.710.10">
    <property type="entry name" value="Potassium Channel Kv1.1, Chain A"/>
    <property type="match status" value="1"/>
</dbReference>
<name>A0ABR1A0W2_HUSHU</name>